<reference evidence="1" key="2">
    <citation type="journal article" date="2015" name="Data Brief">
        <title>Shoot transcriptome of the giant reed, Arundo donax.</title>
        <authorList>
            <person name="Barrero R.A."/>
            <person name="Guerrero F.D."/>
            <person name="Moolhuijzen P."/>
            <person name="Goolsby J.A."/>
            <person name="Tidwell J."/>
            <person name="Bellgard S.E."/>
            <person name="Bellgard M.I."/>
        </authorList>
    </citation>
    <scope>NUCLEOTIDE SEQUENCE</scope>
    <source>
        <tissue evidence="1">Shoot tissue taken approximately 20 cm above the soil surface</tissue>
    </source>
</reference>
<name>A0A0A9BTR5_ARUDO</name>
<evidence type="ECO:0000313" key="1">
    <source>
        <dbReference type="EMBL" id="JAD62632.1"/>
    </source>
</evidence>
<dbReference type="AlphaFoldDB" id="A0A0A9BTR5"/>
<proteinExistence type="predicted"/>
<accession>A0A0A9BTR5</accession>
<organism evidence="1">
    <name type="scientific">Arundo donax</name>
    <name type="common">Giant reed</name>
    <name type="synonym">Donax arundinaceus</name>
    <dbReference type="NCBI Taxonomy" id="35708"/>
    <lineage>
        <taxon>Eukaryota</taxon>
        <taxon>Viridiplantae</taxon>
        <taxon>Streptophyta</taxon>
        <taxon>Embryophyta</taxon>
        <taxon>Tracheophyta</taxon>
        <taxon>Spermatophyta</taxon>
        <taxon>Magnoliopsida</taxon>
        <taxon>Liliopsida</taxon>
        <taxon>Poales</taxon>
        <taxon>Poaceae</taxon>
        <taxon>PACMAD clade</taxon>
        <taxon>Arundinoideae</taxon>
        <taxon>Arundineae</taxon>
        <taxon>Arundo</taxon>
    </lineage>
</organism>
<dbReference type="EMBL" id="GBRH01235263">
    <property type="protein sequence ID" value="JAD62632.1"/>
    <property type="molecule type" value="Transcribed_RNA"/>
</dbReference>
<reference evidence="1" key="1">
    <citation type="submission" date="2014-09" db="EMBL/GenBank/DDBJ databases">
        <authorList>
            <person name="Magalhaes I.L.F."/>
            <person name="Oliveira U."/>
            <person name="Santos F.R."/>
            <person name="Vidigal T.H.D.A."/>
            <person name="Brescovit A.D."/>
            <person name="Santos A.J."/>
        </authorList>
    </citation>
    <scope>NUCLEOTIDE SEQUENCE</scope>
    <source>
        <tissue evidence="1">Shoot tissue taken approximately 20 cm above the soil surface</tissue>
    </source>
</reference>
<sequence length="38" mass="4149">MPLRTLPGPALLLQIQRSIFSGPLLTSRLLVTRFAALS</sequence>
<protein>
    <submittedName>
        <fullName evidence="1">Partner of Nob1</fullName>
    </submittedName>
</protein>